<dbReference type="PATRIC" id="fig|1352936.5.peg.2297"/>
<reference evidence="1 2" key="1">
    <citation type="journal article" date="2014" name="Genome Announc.">
        <title>Draft Genome Sequence of Streptomyces roseochromogenes subsp. oscitans DS 12.976, Producer of the Aminocoumarin Antibiotic Clorobiocin.</title>
        <authorList>
            <person name="Ruckert C."/>
            <person name="Kalinowski J."/>
            <person name="Heide L."/>
            <person name="Apel A.K."/>
        </authorList>
    </citation>
    <scope>NUCLEOTIDE SEQUENCE [LARGE SCALE GENOMIC DNA]</scope>
    <source>
        <strain evidence="1 2">DS 12.976</strain>
    </source>
</reference>
<dbReference type="AlphaFoldDB" id="V6KQE8"/>
<evidence type="ECO:0000313" key="1">
    <source>
        <dbReference type="EMBL" id="EST34243.1"/>
    </source>
</evidence>
<comment type="caution">
    <text evidence="1">The sequence shown here is derived from an EMBL/GenBank/DDBJ whole genome shotgun (WGS) entry which is preliminary data.</text>
</comment>
<dbReference type="STRING" id="1352936.M878_10830"/>
<protein>
    <submittedName>
        <fullName evidence="1">Uncharacterized protein</fullName>
    </submittedName>
</protein>
<sequence>MDALVAVLPRVEAAPDLGSVREDLLALCRQVRQIITRRPVWHCAR</sequence>
<dbReference type="HOGENOM" id="CLU_3205978_0_0_11"/>
<dbReference type="Proteomes" id="UP000017984">
    <property type="component" value="Chromosome"/>
</dbReference>
<accession>V6KQE8</accession>
<gene>
    <name evidence="1" type="ORF">M878_10830</name>
</gene>
<evidence type="ECO:0000313" key="2">
    <source>
        <dbReference type="Proteomes" id="UP000017984"/>
    </source>
</evidence>
<keyword evidence="2" id="KW-1185">Reference proteome</keyword>
<dbReference type="Gene3D" id="1.10.357.10">
    <property type="entry name" value="Tetracycline Repressor, domain 2"/>
    <property type="match status" value="1"/>
</dbReference>
<organism evidence="1 2">
    <name type="scientific">Streptomyces roseochromogenus subsp. oscitans DS 12.976</name>
    <dbReference type="NCBI Taxonomy" id="1352936"/>
    <lineage>
        <taxon>Bacteria</taxon>
        <taxon>Bacillati</taxon>
        <taxon>Actinomycetota</taxon>
        <taxon>Actinomycetes</taxon>
        <taxon>Kitasatosporales</taxon>
        <taxon>Streptomycetaceae</taxon>
        <taxon>Streptomyces</taxon>
    </lineage>
</organism>
<dbReference type="EMBL" id="AWQX01000083">
    <property type="protein sequence ID" value="EST34243.1"/>
    <property type="molecule type" value="Genomic_DNA"/>
</dbReference>
<proteinExistence type="predicted"/>
<name>V6KQE8_STRRC</name>